<evidence type="ECO:0000313" key="2">
    <source>
        <dbReference type="Proteomes" id="UP000076063"/>
    </source>
</evidence>
<protein>
    <submittedName>
        <fullName evidence="1">Uncharacterized protein</fullName>
    </submittedName>
</protein>
<dbReference type="AlphaFoldDB" id="A0A822WW34"/>
<reference evidence="1 2" key="1">
    <citation type="submission" date="2016-03" db="EMBL/GenBank/DDBJ databases">
        <authorList>
            <consortium name="Pathogen Informatics"/>
        </authorList>
    </citation>
    <scope>NUCLEOTIDE SEQUENCE [LARGE SCALE GENOMIC DNA]</scope>
    <source>
        <strain evidence="2">e1527</strain>
    </source>
</reference>
<dbReference type="Proteomes" id="UP000076063">
    <property type="component" value="Unassembled WGS sequence"/>
</dbReference>
<proteinExistence type="predicted"/>
<organism evidence="1 2">
    <name type="scientific">Enterobacter bugandensis</name>
    <dbReference type="NCBI Taxonomy" id="881260"/>
    <lineage>
        <taxon>Bacteria</taxon>
        <taxon>Pseudomonadati</taxon>
        <taxon>Pseudomonadota</taxon>
        <taxon>Gammaproteobacteria</taxon>
        <taxon>Enterobacterales</taxon>
        <taxon>Enterobacteriaceae</taxon>
        <taxon>Enterobacter</taxon>
    </lineage>
</organism>
<name>A0A822WW34_9ENTR</name>
<evidence type="ECO:0000313" key="1">
    <source>
        <dbReference type="EMBL" id="CZX75895.1"/>
    </source>
</evidence>
<comment type="caution">
    <text evidence="1">The sequence shown here is derived from an EMBL/GenBank/DDBJ whole genome shotgun (WGS) entry which is preliminary data.</text>
</comment>
<accession>A0A822WW34</accession>
<dbReference type="EMBL" id="FJZI01000006">
    <property type="protein sequence ID" value="CZX75895.1"/>
    <property type="molecule type" value="Genomic_DNA"/>
</dbReference>
<gene>
    <name evidence="1" type="ORF">SAMEA2273372_03060</name>
</gene>
<sequence length="32" mass="3519">MQNGNRQVTVLDVCALSLWERAGVRASGRTET</sequence>